<keyword evidence="7" id="KW-0970">Cilium biogenesis/degradation</keyword>
<dbReference type="SUPFAM" id="SSF50978">
    <property type="entry name" value="WD40 repeat-like"/>
    <property type="match status" value="1"/>
</dbReference>
<keyword evidence="6" id="KW-0677">Repeat</keyword>
<dbReference type="AlphaFoldDB" id="H6WA44"/>
<evidence type="ECO:0000256" key="6">
    <source>
        <dbReference type="ARBA" id="ARBA00022737"/>
    </source>
</evidence>
<dbReference type="SUPFAM" id="SSF47923">
    <property type="entry name" value="Ypt/Rab-GAP domain of gyp1p"/>
    <property type="match status" value="1"/>
</dbReference>
<protein>
    <recommendedName>
        <fullName evidence="3">TBC1 domain family member 31</fullName>
    </recommendedName>
</protein>
<comment type="function">
    <text evidence="11">Molecular adapter which is involved in cilium biogenesis. Part of a functional complex including OFD1 a centriolar protein involved in cilium assembly. Could regulate the cAMP-dependent phosphorylation of OFD1, and its subsequent ubiquitination by PJA2 which ultimately leads to its proteasomal degradation.</text>
</comment>
<proteinExistence type="evidence at transcript level"/>
<dbReference type="InterPro" id="IPR035969">
    <property type="entry name" value="Rab-GAP_TBC_sf"/>
</dbReference>
<dbReference type="PANTHER" id="PTHR19853:SF1">
    <property type="entry name" value="TBC1 DOMAIN FAMILY MEMBER 31"/>
    <property type="match status" value="1"/>
</dbReference>
<evidence type="ECO:0000259" key="12">
    <source>
        <dbReference type="PROSITE" id="PS50086"/>
    </source>
</evidence>
<evidence type="ECO:0000256" key="9">
    <source>
        <dbReference type="ARBA" id="ARBA00023212"/>
    </source>
</evidence>
<dbReference type="InterPro" id="IPR051570">
    <property type="entry name" value="TBC1_cilium_biogenesis"/>
</dbReference>
<keyword evidence="8" id="KW-0175">Coiled coil</keyword>
<dbReference type="InterPro" id="IPR036322">
    <property type="entry name" value="WD40_repeat_dom_sf"/>
</dbReference>
<evidence type="ECO:0000256" key="10">
    <source>
        <dbReference type="ARBA" id="ARBA00023273"/>
    </source>
</evidence>
<name>H6WA44_SCHMD</name>
<dbReference type="GO" id="GO:0060271">
    <property type="term" value="P:cilium assembly"/>
    <property type="evidence" value="ECO:0007669"/>
    <property type="project" value="UniProtKB-ARBA"/>
</dbReference>
<evidence type="ECO:0000256" key="5">
    <source>
        <dbReference type="ARBA" id="ARBA00022574"/>
    </source>
</evidence>
<dbReference type="InterPro" id="IPR015943">
    <property type="entry name" value="WD40/YVTN_repeat-like_dom_sf"/>
</dbReference>
<keyword evidence="4" id="KW-0963">Cytoplasm</keyword>
<evidence type="ECO:0000256" key="8">
    <source>
        <dbReference type="ARBA" id="ARBA00023054"/>
    </source>
</evidence>
<dbReference type="Pfam" id="PF00566">
    <property type="entry name" value="RabGAP-TBC"/>
    <property type="match status" value="1"/>
</dbReference>
<reference evidence="13" key="1">
    <citation type="submission" date="2011-11" db="EMBL/GenBank/DDBJ databases">
        <authorList>
            <person name="Azimzadeh J.C."/>
        </authorList>
    </citation>
    <scope>NUCLEOTIDE SEQUENCE</scope>
</reference>
<keyword evidence="9" id="KW-0206">Cytoskeleton</keyword>
<dbReference type="SMART" id="SM00320">
    <property type="entry name" value="WD40"/>
    <property type="match status" value="3"/>
</dbReference>
<dbReference type="Gene3D" id="1.10.472.80">
    <property type="entry name" value="Ypt/Rab-GAP domain of gyp1p, domain 3"/>
    <property type="match status" value="1"/>
</dbReference>
<dbReference type="GO" id="GO:0060090">
    <property type="term" value="F:molecular adaptor activity"/>
    <property type="evidence" value="ECO:0007669"/>
    <property type="project" value="UniProtKB-ARBA"/>
</dbReference>
<dbReference type="PROSITE" id="PS50086">
    <property type="entry name" value="TBC_RABGAP"/>
    <property type="match status" value="1"/>
</dbReference>
<keyword evidence="5" id="KW-0853">WD repeat</keyword>
<dbReference type="Pfam" id="PF00400">
    <property type="entry name" value="WD40"/>
    <property type="match status" value="1"/>
</dbReference>
<evidence type="ECO:0000256" key="7">
    <source>
        <dbReference type="ARBA" id="ARBA00022794"/>
    </source>
</evidence>
<evidence type="ECO:0000256" key="1">
    <source>
        <dbReference type="ARBA" id="ARBA00004120"/>
    </source>
</evidence>
<evidence type="ECO:0000256" key="11">
    <source>
        <dbReference type="ARBA" id="ARBA00034464"/>
    </source>
</evidence>
<feature type="domain" description="Rab-GAP TBC" evidence="12">
    <location>
        <begin position="393"/>
        <end position="568"/>
    </location>
</feature>
<feature type="non-terminal residue" evidence="13">
    <location>
        <position position="1"/>
    </location>
</feature>
<dbReference type="InterPro" id="IPR001680">
    <property type="entry name" value="WD40_rpt"/>
</dbReference>
<sequence length="672" mass="77264">DHRGSIFLFNFRDNKYQFITNCSQACTCLVFGLKSRPLNEIYVGLVDNSLRSFDLASNQWLSIMRGHTSSIRTISVHDNGDIAVTSTVNSAIIWNLLSWTRLRQLNVNQSIGITQVFFQNNYIVSCFRDDSIFMWDYESLECKLKLPAVVEGREPIYRSLSCSCDGRLLIAAGKSRFMDIWNLDTGTLRQTIELPKPIIGVRKVLFLEPNKIDSDGQETLLAVLGEDRRLRLIQMSTCRLLVEFNTDCPCTEITDPLVLTMTTGSKRADKLAVISATNGSLHLYDLGAIWREANRPELPIRRIWKKPIGMPVINLQPVPSEQAISNQIKENNTEDYSTVALSQKISDNKIGKQRGNFGKSVFCASRAETKNEGTPSSLLDRKKLRAILKEYGSFPSKYRPFIWRGLMQLPGNVSVLTSLLEKGIHQSWDLLTQKYPIKSQKLTRCLQRVLSALAFWSPLFAECDFLPLLAFPFVKVFQNNHLLAFEMVATILVNWCKDWFEFFPNPPINILCIVENLLAHHDRELYQHLVDHGVTTEIYAWPIMETVFSEVLTKDEWLALWDNLICRHPGFMLICVVAYSLCAKSPIMRVTEIEEIESFYRHQNCITTSDILQRAFAIDCITPDEIHPSKLLTKFEPLSQGQYPLFQKYPKFIVDFQIKERERIREEEKEYL</sequence>
<dbReference type="GO" id="GO:0036064">
    <property type="term" value="C:ciliary basal body"/>
    <property type="evidence" value="ECO:0007669"/>
    <property type="project" value="TreeGrafter"/>
</dbReference>
<dbReference type="PANTHER" id="PTHR19853">
    <property type="entry name" value="WD REPEAT CONTAINING PROTEIN 3 WDR3"/>
    <property type="match status" value="1"/>
</dbReference>
<comment type="subcellular location">
    <subcellularLocation>
        <location evidence="1">Cytoplasm</location>
        <location evidence="1">Cytoskeleton</location>
        <location evidence="1">Cilium basal body</location>
    </subcellularLocation>
    <subcellularLocation>
        <location evidence="2">Cytoplasm</location>
        <location evidence="2">Cytoskeleton</location>
        <location evidence="2">Microtubule organizing center</location>
        <location evidence="2">Centrosome</location>
        <location evidence="2">Centriolar satellite</location>
    </subcellularLocation>
</comment>
<dbReference type="GO" id="GO:0034451">
    <property type="term" value="C:centriolar satellite"/>
    <property type="evidence" value="ECO:0007669"/>
    <property type="project" value="UniProtKB-SubCell"/>
</dbReference>
<dbReference type="InterPro" id="IPR000195">
    <property type="entry name" value="Rab-GAP-TBC_dom"/>
</dbReference>
<organism evidence="13">
    <name type="scientific">Schmidtea mediterranea</name>
    <name type="common">Freshwater planarian flatworm</name>
    <dbReference type="NCBI Taxonomy" id="79327"/>
    <lineage>
        <taxon>Eukaryota</taxon>
        <taxon>Metazoa</taxon>
        <taxon>Spiralia</taxon>
        <taxon>Lophotrochozoa</taxon>
        <taxon>Platyhelminthes</taxon>
        <taxon>Rhabditophora</taxon>
        <taxon>Seriata</taxon>
        <taxon>Tricladida</taxon>
        <taxon>Continenticola</taxon>
        <taxon>Geoplanoidea</taxon>
        <taxon>Dugesiidae</taxon>
        <taxon>Schmidtea</taxon>
    </lineage>
</organism>
<evidence type="ECO:0000256" key="2">
    <source>
        <dbReference type="ARBA" id="ARBA00004607"/>
    </source>
</evidence>
<evidence type="ECO:0000256" key="4">
    <source>
        <dbReference type="ARBA" id="ARBA00022490"/>
    </source>
</evidence>
<dbReference type="FunFam" id="1.10.472.80:FF:000022">
    <property type="entry name" value="TBC1 domain family, member 31"/>
    <property type="match status" value="1"/>
</dbReference>
<dbReference type="Gene3D" id="2.130.10.10">
    <property type="entry name" value="YVTN repeat-like/Quinoprotein amine dehydrogenase"/>
    <property type="match status" value="1"/>
</dbReference>
<evidence type="ECO:0000256" key="3">
    <source>
        <dbReference type="ARBA" id="ARBA00014199"/>
    </source>
</evidence>
<reference evidence="13" key="2">
    <citation type="journal article" date="2012" name="Science">
        <title>Centrosome loss in the evolution of planarians.</title>
        <authorList>
            <person name="Azimzadeh J."/>
            <person name="Wong M.L."/>
            <person name="Downhour D.M."/>
            <person name="Alvarado A.S."/>
            <person name="Marshall W.F."/>
        </authorList>
    </citation>
    <scope>NUCLEOTIDE SEQUENCE</scope>
</reference>
<keyword evidence="10" id="KW-0966">Cell projection</keyword>
<evidence type="ECO:0000313" key="13">
    <source>
        <dbReference type="EMBL" id="AFB74726.1"/>
    </source>
</evidence>
<dbReference type="EMBL" id="JQ036196">
    <property type="protein sequence ID" value="AFB74726.1"/>
    <property type="molecule type" value="mRNA"/>
</dbReference>
<accession>H6WA44</accession>
<feature type="non-terminal residue" evidence="13">
    <location>
        <position position="672"/>
    </location>
</feature>